<evidence type="ECO:0000256" key="4">
    <source>
        <dbReference type="ARBA" id="ARBA00022982"/>
    </source>
</evidence>
<proteinExistence type="predicted"/>
<keyword evidence="6" id="KW-0732">Signal</keyword>
<evidence type="ECO:0000256" key="3">
    <source>
        <dbReference type="ARBA" id="ARBA00022723"/>
    </source>
</evidence>
<keyword evidence="3" id="KW-0479">Metal-binding</keyword>
<sequence>MNKSALILSCAVLVAGAASAADPATIDWSKIPAVKVPLFYPGQSSYEWLRSADHKKAQKETIEGQACISCHKNEEKALGEKLVKGGDLEPMPVKGKNGFLELSVQAAYDAKNAYFRYQWKTNGKAGIEYPYYRFDGKAWKVHGGPRLDQAVQDGQQPAIYEDRLSMMVDDGKVPMFAQQGCWLSCHEGERDLNAATKEEAADNGLLKAIKKTDVRKYLPASRSDPQDWTTGKSPDEIARIKTAGGFVDLIQWRAHRTNPVSMADDGYVLEYRNFDAGKNAFASNMDGTTKQPKFMFDTAKFGARAVAVADLGKKDHFLIKGANAVPFDPNAGWKEGDLLPRYVLSAAEAAGSGADNKASGSWNNGVWTVVLVRPLNLANDDDKAFAEGKVYNVGFAVHDDNITTRGHQVSFVRTVGIGTKADIQAVKLP</sequence>
<dbReference type="OrthoDB" id="5337932at2"/>
<evidence type="ECO:0000256" key="5">
    <source>
        <dbReference type="ARBA" id="ARBA00023004"/>
    </source>
</evidence>
<dbReference type="STRING" id="76114.ebA1004"/>
<dbReference type="EMBL" id="CR555306">
    <property type="protein sequence ID" value="CAI06653.1"/>
    <property type="molecule type" value="Genomic_DNA"/>
</dbReference>
<dbReference type="InterPro" id="IPR019020">
    <property type="entry name" value="Cyt-c552/DMSO_Rdtase_haem-bd"/>
</dbReference>
<evidence type="ECO:0000313" key="8">
    <source>
        <dbReference type="EMBL" id="CAI06653.1"/>
    </source>
</evidence>
<evidence type="ECO:0000256" key="2">
    <source>
        <dbReference type="ARBA" id="ARBA00022617"/>
    </source>
</evidence>
<feature type="signal peptide" evidence="6">
    <location>
        <begin position="1"/>
        <end position="20"/>
    </location>
</feature>
<dbReference type="GO" id="GO:0046872">
    <property type="term" value="F:metal ion binding"/>
    <property type="evidence" value="ECO:0007669"/>
    <property type="project" value="UniProtKB-KW"/>
</dbReference>
<dbReference type="KEGG" id="eba:ebA1004"/>
<evidence type="ECO:0000259" key="7">
    <source>
        <dbReference type="SMART" id="SM00887"/>
    </source>
</evidence>
<keyword evidence="5" id="KW-0408">Iron</keyword>
<dbReference type="Gene3D" id="2.60.40.1190">
    <property type="match status" value="1"/>
</dbReference>
<name>Q5P7Q8_AROAE</name>
<dbReference type="RefSeq" id="WP_011236383.1">
    <property type="nucleotide sequence ID" value="NC_006513.1"/>
</dbReference>
<feature type="domain" description="Cytochrome c-552/DMSO reductase-like haem-binding" evidence="7">
    <location>
        <begin position="25"/>
        <end position="410"/>
    </location>
</feature>
<feature type="chain" id="PRO_5004260273" evidence="6">
    <location>
        <begin position="21"/>
        <end position="429"/>
    </location>
</feature>
<dbReference type="Proteomes" id="UP000006552">
    <property type="component" value="Chromosome"/>
</dbReference>
<keyword evidence="9" id="KW-1185">Reference proteome</keyword>
<keyword evidence="1" id="KW-0813">Transport</keyword>
<dbReference type="GO" id="GO:0020037">
    <property type="term" value="F:heme binding"/>
    <property type="evidence" value="ECO:0007669"/>
    <property type="project" value="InterPro"/>
</dbReference>
<dbReference type="eggNOG" id="COG0657">
    <property type="taxonomic scope" value="Bacteria"/>
</dbReference>
<reference evidence="8 9" key="1">
    <citation type="journal article" date="2005" name="Arch. Microbiol.">
        <title>The genome sequence of an anaerobic aromatic-degrading denitrifying bacterium, strain EbN1.</title>
        <authorList>
            <person name="Rabus R."/>
            <person name="Kube M."/>
            <person name="Heider J."/>
            <person name="Beck A."/>
            <person name="Heitmann K."/>
            <person name="Widdel F."/>
            <person name="Reinhardt R."/>
        </authorList>
    </citation>
    <scope>NUCLEOTIDE SEQUENCE [LARGE SCALE GENOMIC DNA]</scope>
    <source>
        <strain evidence="8 9">EbN1</strain>
    </source>
</reference>
<protein>
    <submittedName>
        <fullName evidence="8">Probable di-heme cytochrome c</fullName>
    </submittedName>
</protein>
<accession>Q5P7Q8</accession>
<dbReference type="HOGENOM" id="CLU_634392_0_0_4"/>
<evidence type="ECO:0000256" key="1">
    <source>
        <dbReference type="ARBA" id="ARBA00022448"/>
    </source>
</evidence>
<evidence type="ECO:0000256" key="6">
    <source>
        <dbReference type="SAM" id="SignalP"/>
    </source>
</evidence>
<organism evidence="8 9">
    <name type="scientific">Aromatoleum aromaticum (strain DSM 19018 / LMG 30748 / EbN1)</name>
    <name type="common">Azoarcus sp. (strain EbN1)</name>
    <dbReference type="NCBI Taxonomy" id="76114"/>
    <lineage>
        <taxon>Bacteria</taxon>
        <taxon>Pseudomonadati</taxon>
        <taxon>Pseudomonadota</taxon>
        <taxon>Betaproteobacteria</taxon>
        <taxon>Rhodocyclales</taxon>
        <taxon>Rhodocyclaceae</taxon>
        <taxon>Aromatoleum</taxon>
    </lineage>
</organism>
<dbReference type="CDD" id="cd09625">
    <property type="entry name" value="DOMON_like_cytochrome"/>
    <property type="match status" value="1"/>
</dbReference>
<dbReference type="AlphaFoldDB" id="Q5P7Q8"/>
<keyword evidence="4" id="KW-0249">Electron transport</keyword>
<dbReference type="SMART" id="SM00887">
    <property type="entry name" value="EB_dh"/>
    <property type="match status" value="1"/>
</dbReference>
<gene>
    <name evidence="8" type="primary">cytC6</name>
    <name evidence="8" type="ORF">ebA1004</name>
</gene>
<dbReference type="Pfam" id="PF09459">
    <property type="entry name" value="EB_dh"/>
    <property type="match status" value="1"/>
</dbReference>
<evidence type="ECO:0000313" key="9">
    <source>
        <dbReference type="Proteomes" id="UP000006552"/>
    </source>
</evidence>
<keyword evidence="2" id="KW-0349">Heme</keyword>